<dbReference type="OrthoDB" id="8440659at2"/>
<gene>
    <name evidence="1" type="ORF">EQG68_10930</name>
</gene>
<sequence length="323" mass="38817">MKHQLPAINNPDIFEDMISDLFNILDSTNSYKRFGKNGHKQKGIDIFSSEKDVAIQCKKKDLSRKDVIIRRELFKDIEDDVNQVLNNGLKIKITKLYIISTYNDHPDLDEFCDELKENLKTEFENIYWGWQTIENRVSNHKGLLEKYWSNFIIKLPTSEQEFKRNFDLRKKIKIDFADWLNFRLENRKRNSKMIIRAFDGTQYPFSNKPDENGNYSWFGAELFGLYHNGMEFMIERLTIDVFPDNKWKYKANEKDKDYETIFVLKIGQINFADIVDYDIDGDEHYNRAIIFCKFKHEGLPFENYYYRNCRKMYQSFEICDIKE</sequence>
<keyword evidence="2" id="KW-1185">Reference proteome</keyword>
<evidence type="ECO:0000313" key="2">
    <source>
        <dbReference type="Proteomes" id="UP000289734"/>
    </source>
</evidence>
<evidence type="ECO:0000313" key="1">
    <source>
        <dbReference type="EMBL" id="RXR30571.1"/>
    </source>
</evidence>
<accession>A0A4Q1KKY4</accession>
<dbReference type="Proteomes" id="UP000289734">
    <property type="component" value="Unassembled WGS sequence"/>
</dbReference>
<dbReference type="EMBL" id="SBKQ01000011">
    <property type="protein sequence ID" value="RXR30571.1"/>
    <property type="molecule type" value="Genomic_DNA"/>
</dbReference>
<reference evidence="2" key="1">
    <citation type="submission" date="2019-01" db="EMBL/GenBank/DDBJ databases">
        <title>Cytophagaceae bacterium strain CAR-16.</title>
        <authorList>
            <person name="Chen W.-M."/>
        </authorList>
    </citation>
    <scope>NUCLEOTIDE SEQUENCE [LARGE SCALE GENOMIC DNA]</scope>
    <source>
        <strain evidence="2">ICH-30</strain>
    </source>
</reference>
<name>A0A4Q1KKY4_9FLAO</name>
<organism evidence="1 2">
    <name type="scientific">Flavobacterium piscinae</name>
    <dbReference type="NCBI Taxonomy" id="2506424"/>
    <lineage>
        <taxon>Bacteria</taxon>
        <taxon>Pseudomonadati</taxon>
        <taxon>Bacteroidota</taxon>
        <taxon>Flavobacteriia</taxon>
        <taxon>Flavobacteriales</taxon>
        <taxon>Flavobacteriaceae</taxon>
        <taxon>Flavobacterium</taxon>
    </lineage>
</organism>
<comment type="caution">
    <text evidence="1">The sequence shown here is derived from an EMBL/GenBank/DDBJ whole genome shotgun (WGS) entry which is preliminary data.</text>
</comment>
<dbReference type="RefSeq" id="WP_129464929.1">
    <property type="nucleotide sequence ID" value="NZ_SBKQ01000011.1"/>
</dbReference>
<protein>
    <submittedName>
        <fullName evidence="1">Uncharacterized protein</fullName>
    </submittedName>
</protein>
<dbReference type="AlphaFoldDB" id="A0A4Q1KKY4"/>
<proteinExistence type="predicted"/>